<dbReference type="InterPro" id="IPR016176">
    <property type="entry name" value="Cbl-dep_enz_cat"/>
</dbReference>
<protein>
    <recommendedName>
        <fullName evidence="8">Methylmalonyl-CoA mutase</fullName>
        <ecNumber evidence="3">5.4.99.2</ecNumber>
    </recommendedName>
</protein>
<comment type="cofactor">
    <cofactor evidence="1">
        <name>adenosylcob(III)alamin</name>
        <dbReference type="ChEBI" id="CHEBI:18408"/>
    </cofactor>
</comment>
<evidence type="ECO:0000256" key="3">
    <source>
        <dbReference type="ARBA" id="ARBA00012398"/>
    </source>
</evidence>
<comment type="caution">
    <text evidence="10">The sequence shown here is derived from an EMBL/GenBank/DDBJ whole genome shotgun (WGS) entry which is preliminary data.</text>
</comment>
<dbReference type="RefSeq" id="WP_105390894.1">
    <property type="nucleotide sequence ID" value="NZ_PUIQ01000014.1"/>
</dbReference>
<evidence type="ECO:0000256" key="7">
    <source>
        <dbReference type="ARBA" id="ARBA00023285"/>
    </source>
</evidence>
<sequence>MNEAAFMEPGADVENVAPNGRDARAVPLRKLYTQSDLEGIAHLDGMPGAWPYVRGPYASMYTDRPWTIRQYTGHADAADSNLAFRTALEQGAQGLSVAFDLATQRGYDSDCAEARSDVGVAGVAIDTVEDMVRLFDGIALDSTTVSMTMNGAVLPIMAAFIVAAEAQGVPPARIGGTIQNDILKEYMVRNTWIFEPAPSMRIVADVALWLARHAPRFNALSVSGYHFQEAGADAVLELALTLSNARAYVDTLAARGMPADEACSRLSFFFGVGSDFYTEIAKLRAARLLWAEIAHACGAHSPRACALRMHCQTSGWSLTAQEPENNIVRVTAQAMAAAFGGTQSLHTNAYDEALALPSAAAARLARNTQLILQHETGLCDTIDPWAGSYMMESLTDGIATRVRAELAAIDAQGGVIAAIESGWVKRRLQRAAVATQAQVDSGRRTVVGVNRFVADEPAGELMVRETDGRHVRAVQARRIAAVKAARDPARVATALQRLTDAARDGAGNLLALAIDCMRARATVGECTRALESVWPRHAAAVEADGEGVYGENRRGDAAWRAAKGCVDRLAKRVGRRPRIVIAKLGQDGHDRGAAVVAAALEDAGFDVVRLPLFQQPASVAAAAHAHGADIVGISSLSGAHLELVEGLLDEPALHRAGIPVVLGGIFPAADIRHLKAKGVAAAFGPGTTLDAIVEALCACIERARCARPADGEN</sequence>
<proteinExistence type="inferred from homology"/>
<dbReference type="Gene3D" id="3.40.50.280">
    <property type="entry name" value="Cobalamin-binding domain"/>
    <property type="match status" value="1"/>
</dbReference>
<keyword evidence="7" id="KW-0170">Cobalt</keyword>
<dbReference type="GO" id="GO:0004494">
    <property type="term" value="F:methylmalonyl-CoA mutase activity"/>
    <property type="evidence" value="ECO:0007669"/>
    <property type="project" value="UniProtKB-EC"/>
</dbReference>
<dbReference type="Proteomes" id="UP000238206">
    <property type="component" value="Unassembled WGS sequence"/>
</dbReference>
<dbReference type="SUPFAM" id="SSF52242">
    <property type="entry name" value="Cobalamin (vitamin B12)-binding domain"/>
    <property type="match status" value="1"/>
</dbReference>
<dbReference type="EC" id="5.4.99.2" evidence="3"/>
<keyword evidence="5" id="KW-0479">Metal-binding</keyword>
<accession>A0A2S8IUF6</accession>
<evidence type="ECO:0000313" key="10">
    <source>
        <dbReference type="EMBL" id="PQP18414.1"/>
    </source>
</evidence>
<dbReference type="GO" id="GO:0019678">
    <property type="term" value="P:propionate metabolic process, methylmalonyl pathway"/>
    <property type="evidence" value="ECO:0007669"/>
    <property type="project" value="TreeGrafter"/>
</dbReference>
<dbReference type="PANTHER" id="PTHR48101:SF4">
    <property type="entry name" value="METHYLMALONYL-COA MUTASE, MITOCHONDRIAL"/>
    <property type="match status" value="1"/>
</dbReference>
<dbReference type="NCBIfam" id="TIGR00640">
    <property type="entry name" value="acid_CoA_mut_C"/>
    <property type="match status" value="1"/>
</dbReference>
<dbReference type="InterPro" id="IPR006158">
    <property type="entry name" value="Cobalamin-bd"/>
</dbReference>
<evidence type="ECO:0000256" key="6">
    <source>
        <dbReference type="ARBA" id="ARBA00023235"/>
    </source>
</evidence>
<evidence type="ECO:0000256" key="4">
    <source>
        <dbReference type="ARBA" id="ARBA00022628"/>
    </source>
</evidence>
<dbReference type="GO" id="GO:0031419">
    <property type="term" value="F:cobalamin binding"/>
    <property type="evidence" value="ECO:0007669"/>
    <property type="project" value="UniProtKB-KW"/>
</dbReference>
<evidence type="ECO:0000256" key="1">
    <source>
        <dbReference type="ARBA" id="ARBA00001922"/>
    </source>
</evidence>
<reference evidence="10 11" key="1">
    <citation type="submission" date="2018-02" db="EMBL/GenBank/DDBJ databases">
        <title>Draft genome sequencing of Burkholderia cepacia Y14-15.</title>
        <authorList>
            <person name="Zheng B.-X."/>
        </authorList>
    </citation>
    <scope>NUCLEOTIDE SEQUENCE [LARGE SCALE GENOMIC DNA]</scope>
    <source>
        <strain evidence="10 11">Y14-15</strain>
    </source>
</reference>
<dbReference type="NCBIfam" id="NF006944">
    <property type="entry name" value="PRK09426.1"/>
    <property type="match status" value="1"/>
</dbReference>
<evidence type="ECO:0000256" key="8">
    <source>
        <dbReference type="ARBA" id="ARBA00072363"/>
    </source>
</evidence>
<dbReference type="InterPro" id="IPR006099">
    <property type="entry name" value="MeMalonylCoA_mutase_a/b_cat"/>
</dbReference>
<dbReference type="GO" id="GO:0005737">
    <property type="term" value="C:cytoplasm"/>
    <property type="evidence" value="ECO:0007669"/>
    <property type="project" value="TreeGrafter"/>
</dbReference>
<dbReference type="GO" id="GO:0046872">
    <property type="term" value="F:metal ion binding"/>
    <property type="evidence" value="ECO:0007669"/>
    <property type="project" value="UniProtKB-KW"/>
</dbReference>
<name>A0A2S8IUF6_BURCE</name>
<dbReference type="PANTHER" id="PTHR48101">
    <property type="entry name" value="METHYLMALONYL-COA MUTASE, MITOCHONDRIAL-RELATED"/>
    <property type="match status" value="1"/>
</dbReference>
<comment type="similarity">
    <text evidence="2">Belongs to the methylmalonyl-CoA mutase family.</text>
</comment>
<feature type="domain" description="B12-binding" evidence="9">
    <location>
        <begin position="576"/>
        <end position="707"/>
    </location>
</feature>
<dbReference type="FunFam" id="3.20.20.240:FF:000001">
    <property type="entry name" value="Probable methylmalonyl-coa mutase"/>
    <property type="match status" value="1"/>
</dbReference>
<keyword evidence="6" id="KW-0413">Isomerase</keyword>
<evidence type="ECO:0000313" key="11">
    <source>
        <dbReference type="Proteomes" id="UP000238206"/>
    </source>
</evidence>
<dbReference type="InterPro" id="IPR036724">
    <property type="entry name" value="Cobalamin-bd_sf"/>
</dbReference>
<dbReference type="EMBL" id="PUIQ01000014">
    <property type="protein sequence ID" value="PQP18414.1"/>
    <property type="molecule type" value="Genomic_DNA"/>
</dbReference>
<keyword evidence="4" id="KW-0846">Cobalamin</keyword>
<dbReference type="Pfam" id="PF01642">
    <property type="entry name" value="MM_CoA_mutase"/>
    <property type="match status" value="1"/>
</dbReference>
<gene>
    <name evidence="10" type="ORF">C5615_12995</name>
</gene>
<dbReference type="InterPro" id="IPR006159">
    <property type="entry name" value="Acid_CoA_mut_C"/>
</dbReference>
<dbReference type="PROSITE" id="PS51332">
    <property type="entry name" value="B12_BINDING"/>
    <property type="match status" value="1"/>
</dbReference>
<organism evidence="10 11">
    <name type="scientific">Burkholderia cepacia</name>
    <name type="common">Pseudomonas cepacia</name>
    <dbReference type="NCBI Taxonomy" id="292"/>
    <lineage>
        <taxon>Bacteria</taxon>
        <taxon>Pseudomonadati</taxon>
        <taxon>Pseudomonadota</taxon>
        <taxon>Betaproteobacteria</taxon>
        <taxon>Burkholderiales</taxon>
        <taxon>Burkholderiaceae</taxon>
        <taxon>Burkholderia</taxon>
        <taxon>Burkholderia cepacia complex</taxon>
    </lineage>
</organism>
<evidence type="ECO:0000256" key="5">
    <source>
        <dbReference type="ARBA" id="ARBA00022723"/>
    </source>
</evidence>
<evidence type="ECO:0000256" key="2">
    <source>
        <dbReference type="ARBA" id="ARBA00008465"/>
    </source>
</evidence>
<dbReference type="NCBIfam" id="TIGR00641">
    <property type="entry name" value="acid_CoA_mut_N"/>
    <property type="match status" value="1"/>
</dbReference>
<evidence type="ECO:0000259" key="9">
    <source>
        <dbReference type="PROSITE" id="PS51332"/>
    </source>
</evidence>
<dbReference type="Gene3D" id="3.20.20.240">
    <property type="entry name" value="Methylmalonyl-CoA mutase"/>
    <property type="match status" value="1"/>
</dbReference>
<dbReference type="SUPFAM" id="SSF51703">
    <property type="entry name" value="Cobalamin (vitamin B12)-dependent enzymes"/>
    <property type="match status" value="1"/>
</dbReference>
<dbReference type="InterPro" id="IPR006098">
    <property type="entry name" value="MMCoA_mutase_a_cat"/>
</dbReference>
<dbReference type="AlphaFoldDB" id="A0A2S8IUF6"/>
<dbReference type="Pfam" id="PF02310">
    <property type="entry name" value="B12-binding"/>
    <property type="match status" value="1"/>
</dbReference>